<evidence type="ECO:0000313" key="2">
    <source>
        <dbReference type="Proteomes" id="UP000266841"/>
    </source>
</evidence>
<name>K0RKZ1_THAOC</name>
<accession>K0RKZ1</accession>
<proteinExistence type="predicted"/>
<keyword evidence="2" id="KW-1185">Reference proteome</keyword>
<dbReference type="Proteomes" id="UP000266841">
    <property type="component" value="Unassembled WGS sequence"/>
</dbReference>
<reference evidence="1 2" key="1">
    <citation type="journal article" date="2012" name="Genome Biol.">
        <title>Genome and low-iron response of an oceanic diatom adapted to chronic iron limitation.</title>
        <authorList>
            <person name="Lommer M."/>
            <person name="Specht M."/>
            <person name="Roy A.S."/>
            <person name="Kraemer L."/>
            <person name="Andreson R."/>
            <person name="Gutowska M.A."/>
            <person name="Wolf J."/>
            <person name="Bergner S.V."/>
            <person name="Schilhabel M.B."/>
            <person name="Klostermeier U.C."/>
            <person name="Beiko R.G."/>
            <person name="Rosenstiel P."/>
            <person name="Hippler M."/>
            <person name="Laroche J."/>
        </authorList>
    </citation>
    <scope>NUCLEOTIDE SEQUENCE [LARGE SCALE GENOMIC DNA]</scope>
    <source>
        <strain evidence="1 2">CCMP1005</strain>
    </source>
</reference>
<organism evidence="1 2">
    <name type="scientific">Thalassiosira oceanica</name>
    <name type="common">Marine diatom</name>
    <dbReference type="NCBI Taxonomy" id="159749"/>
    <lineage>
        <taxon>Eukaryota</taxon>
        <taxon>Sar</taxon>
        <taxon>Stramenopiles</taxon>
        <taxon>Ochrophyta</taxon>
        <taxon>Bacillariophyta</taxon>
        <taxon>Coscinodiscophyceae</taxon>
        <taxon>Thalassiosirophycidae</taxon>
        <taxon>Thalassiosirales</taxon>
        <taxon>Thalassiosiraceae</taxon>
        <taxon>Thalassiosira</taxon>
    </lineage>
</organism>
<protein>
    <submittedName>
        <fullName evidence="1">Uncharacterized protein</fullName>
    </submittedName>
</protein>
<evidence type="ECO:0000313" key="1">
    <source>
        <dbReference type="EMBL" id="EJK47337.1"/>
    </source>
</evidence>
<sequence length="250" mass="28377">MTLRNPVVSDPKDAMTLITIRRASLDALWAREPGTVQGNLSRAVRDHREAAAVCSLERGELPYLPSPELKDRVGMTSAVYVLQASRRAGQYVRNVQYETVRKSATWIGNMYEAGAAYTGAPTTDAPPTAEPFESASPTRRKWFARFLRGVKLRMGQVRYQNEPLTSEMVLALDQLITFEWHRTTDDRERERLEELMCYVLIGFGASLRGEEVPLLSLRGMLYFWKETARPNEDHLVGYEECGTIGERETD</sequence>
<dbReference type="EMBL" id="AGNL01047065">
    <property type="protein sequence ID" value="EJK47337.1"/>
    <property type="molecule type" value="Genomic_DNA"/>
</dbReference>
<gene>
    <name evidence="1" type="ORF">THAOC_33949</name>
</gene>
<dbReference type="AlphaFoldDB" id="K0RKZ1"/>
<comment type="caution">
    <text evidence="1">The sequence shown here is derived from an EMBL/GenBank/DDBJ whole genome shotgun (WGS) entry which is preliminary data.</text>
</comment>